<dbReference type="InterPro" id="IPR044824">
    <property type="entry name" value="MAIN-like"/>
</dbReference>
<reference evidence="3" key="1">
    <citation type="submission" date="2014-09" db="EMBL/GenBank/DDBJ databases">
        <authorList>
            <person name="Magalhaes I.L.F."/>
            <person name="Oliveira U."/>
            <person name="Santos F.R."/>
            <person name="Vidigal T.H.D.A."/>
            <person name="Brescovit A.D."/>
            <person name="Santos A.J."/>
        </authorList>
    </citation>
    <scope>NUCLEOTIDE SEQUENCE</scope>
    <source>
        <tissue evidence="3">Shoot tissue taken approximately 20 cm above the soil surface</tissue>
    </source>
</reference>
<evidence type="ECO:0000313" key="3">
    <source>
        <dbReference type="EMBL" id="JAD96252.1"/>
    </source>
</evidence>
<sequence>MWLSLFVFAAPPFNVVRREVFPIAVRLARGQSMAVAPAALASIYNDLSMLKWHFSASKKMEPFGISAPMHILQLWVWERFPELRPEMASTPDHREVPRAARWHDVFKELNPKYVHAVFISPKEFEWRPYGSSKFSLPSETGACWVHGQDIAGNKELLSFARCLHSCELVGMDCIEKYRPHRVARQLGFDQDVPGTVARVNSKWKKAWDTYNIEAESSAFIVPIHKPGVTVEYVQWWEPYSLACASVVANAAKMKRLRIYVSPMKRKIEGLPAANSSKKLHVDTATRMPQPAPDVAEDPLDDIPLVERLNRIIKMMPKQQKTDCLVKSAEKEQIAENANCFIPRSANVGIKKAVLHRNVEQDLSDVATGSASIVMELSCGTVATKTQGNDMDIQVLREVAVLRNHDNVVVVSDDEFDEATGKEDAIFEEETLDEDFTVTMHLKSPKMETKGSILLESNEERQLVSKINDELDNPMLKDIMVQSIQDCEVAAVVNEEIDNRDKVHREDSVEVNIKKAGNRERSSSRLVDGITEVDTSVICTKTLYYLSPLDLVKKDQGKDANNSGIDQDVYLPKRAVGTMEMIKRVSAIRQAEIAELKEKIDNLKEEIRVLEAAE</sequence>
<feature type="coiled-coil region" evidence="1">
    <location>
        <begin position="585"/>
        <end position="612"/>
    </location>
</feature>
<accession>A0A0A9EJM8</accession>
<dbReference type="EMBL" id="GBRH01201643">
    <property type="protein sequence ID" value="JAD96252.1"/>
    <property type="molecule type" value="Transcribed_RNA"/>
</dbReference>
<dbReference type="PANTHER" id="PTHR46033">
    <property type="entry name" value="PROTEIN MAIN-LIKE 2"/>
    <property type="match status" value="1"/>
</dbReference>
<feature type="domain" description="Aminotransferase-like plant mobile" evidence="2">
    <location>
        <begin position="1"/>
        <end position="237"/>
    </location>
</feature>
<reference evidence="3" key="2">
    <citation type="journal article" date="2015" name="Data Brief">
        <title>Shoot transcriptome of the giant reed, Arundo donax.</title>
        <authorList>
            <person name="Barrero R.A."/>
            <person name="Guerrero F.D."/>
            <person name="Moolhuijzen P."/>
            <person name="Goolsby J.A."/>
            <person name="Tidwell J."/>
            <person name="Bellgard S.E."/>
            <person name="Bellgard M.I."/>
        </authorList>
    </citation>
    <scope>NUCLEOTIDE SEQUENCE</scope>
    <source>
        <tissue evidence="3">Shoot tissue taken approximately 20 cm above the soil surface</tissue>
    </source>
</reference>
<evidence type="ECO:0000259" key="2">
    <source>
        <dbReference type="Pfam" id="PF10536"/>
    </source>
</evidence>
<evidence type="ECO:0000256" key="1">
    <source>
        <dbReference type="SAM" id="Coils"/>
    </source>
</evidence>
<dbReference type="PANTHER" id="PTHR46033:SF32">
    <property type="entry name" value="EXPRESSED PROTEIN"/>
    <property type="match status" value="1"/>
</dbReference>
<organism evidence="3">
    <name type="scientific">Arundo donax</name>
    <name type="common">Giant reed</name>
    <name type="synonym">Donax arundinaceus</name>
    <dbReference type="NCBI Taxonomy" id="35708"/>
    <lineage>
        <taxon>Eukaryota</taxon>
        <taxon>Viridiplantae</taxon>
        <taxon>Streptophyta</taxon>
        <taxon>Embryophyta</taxon>
        <taxon>Tracheophyta</taxon>
        <taxon>Spermatophyta</taxon>
        <taxon>Magnoliopsida</taxon>
        <taxon>Liliopsida</taxon>
        <taxon>Poales</taxon>
        <taxon>Poaceae</taxon>
        <taxon>PACMAD clade</taxon>
        <taxon>Arundinoideae</taxon>
        <taxon>Arundineae</taxon>
        <taxon>Arundo</taxon>
    </lineage>
</organism>
<proteinExistence type="predicted"/>
<dbReference type="AlphaFoldDB" id="A0A0A9EJM8"/>
<protein>
    <recommendedName>
        <fullName evidence="2">Aminotransferase-like plant mobile domain-containing protein</fullName>
    </recommendedName>
</protein>
<dbReference type="Pfam" id="PF10536">
    <property type="entry name" value="PMD"/>
    <property type="match status" value="1"/>
</dbReference>
<keyword evidence="1" id="KW-0175">Coiled coil</keyword>
<dbReference type="GO" id="GO:0010073">
    <property type="term" value="P:meristem maintenance"/>
    <property type="evidence" value="ECO:0007669"/>
    <property type="project" value="InterPro"/>
</dbReference>
<name>A0A0A9EJM8_ARUDO</name>
<dbReference type="InterPro" id="IPR019557">
    <property type="entry name" value="AminoTfrase-like_pln_mobile"/>
</dbReference>